<proteinExistence type="predicted"/>
<dbReference type="Pfam" id="PF00289">
    <property type="entry name" value="Biotin_carb_N"/>
    <property type="match status" value="1"/>
</dbReference>
<evidence type="ECO:0000256" key="1">
    <source>
        <dbReference type="ARBA" id="ARBA00001953"/>
    </source>
</evidence>
<dbReference type="InterPro" id="IPR016185">
    <property type="entry name" value="PreATP-grasp_dom_sf"/>
</dbReference>
<dbReference type="InterPro" id="IPR011053">
    <property type="entry name" value="Single_hybrid_motif"/>
</dbReference>
<dbReference type="PROSITE" id="PS50975">
    <property type="entry name" value="ATP_GRASP"/>
    <property type="match status" value="1"/>
</dbReference>
<dbReference type="SUPFAM" id="SSF56059">
    <property type="entry name" value="Glutathione synthetase ATP-binding domain-like"/>
    <property type="match status" value="1"/>
</dbReference>
<sequence length="670" mass="72905">MFDSLLIANRGEIACRIIKTCRRLGIRTVAVYSDADRDARHVRLADEAVHLGPPPAAESYLVIGKILDAARRTAAAAIHPGYGFLSESPAFARAVRDAGLVFVGPPPEAMERLGGKDSAKALLEPAGVPLVPGYHGADQDDRRLLAEAERIGFPLLIKATAGGGGKGMRKVERAADFAELLAACRREAKAAFGDDRVLLERYIERPRHVEVQVFADRYGQAVHLFERDCTLQRRHQKIIEEAPAPGLPDEVRAALGRAATEAALAAAYENAGTVEFLLDREGRFYFIEMNTRLQVEHPVTEAITGLDLVEWQLRIAAGEPLPLRQDAIRAKGHAFEARLYAEDPAKGFLPSIGTLRTLRLPEGLADVRVDTGVEEGDPVTPFYDPMIAKIIAWGPDRTAALERLAEALDATQVAGVTTNLGFLRAAAASPAFRTMEIDTGWLDREGTEELAREPAPSPDTLLLAALATVALSLARKRPPPVPGTDWTSPWHRRDAWRLNQTPRGLVRLLVGQELTIVTVEGTGERFTARLGEHALAARCGVADGRVWIEAEGRRRAFPAALVGHTLVLTLDDRRHSFTLEDGRFFARGEEEDQGLFTAPMPGKVTKLLVAPGDRVRKGQPLAVLEAMKMESRFEAPRDGIVAAIHVREGEQVEEGTVLLDLASAEEAAAS</sequence>
<evidence type="ECO:0000259" key="9">
    <source>
        <dbReference type="PROSITE" id="PS50979"/>
    </source>
</evidence>
<dbReference type="PROSITE" id="PS00867">
    <property type="entry name" value="CPSASE_2"/>
    <property type="match status" value="1"/>
</dbReference>
<dbReference type="PROSITE" id="PS50968">
    <property type="entry name" value="BIOTINYL_LIPOYL"/>
    <property type="match status" value="1"/>
</dbReference>
<keyword evidence="3 6" id="KW-0547">Nucleotide-binding</keyword>
<dbReference type="InterPro" id="IPR011761">
    <property type="entry name" value="ATP-grasp"/>
</dbReference>
<dbReference type="Proteomes" id="UP001375743">
    <property type="component" value="Unassembled WGS sequence"/>
</dbReference>
<evidence type="ECO:0000256" key="5">
    <source>
        <dbReference type="ARBA" id="ARBA00023267"/>
    </source>
</evidence>
<dbReference type="Gene3D" id="2.40.50.100">
    <property type="match status" value="1"/>
</dbReference>
<dbReference type="InterPro" id="IPR000089">
    <property type="entry name" value="Biotin_lipoyl"/>
</dbReference>
<evidence type="ECO:0000256" key="6">
    <source>
        <dbReference type="PROSITE-ProRule" id="PRU00409"/>
    </source>
</evidence>
<reference evidence="10 11" key="1">
    <citation type="submission" date="2024-01" db="EMBL/GenBank/DDBJ databases">
        <title>Multi-omics insights into the function and evolution of sodium benzoate biodegradation pathways in Benzoatithermus flavus gen. nov., sp. nov. from hot spring.</title>
        <authorList>
            <person name="Hu C.-J."/>
            <person name="Li W.-J."/>
        </authorList>
    </citation>
    <scope>NUCLEOTIDE SEQUENCE [LARGE SCALE GENOMIC DNA]</scope>
    <source>
        <strain evidence="10 11">SYSU G07066</strain>
    </source>
</reference>
<comment type="cofactor">
    <cofactor evidence="1">
        <name>biotin</name>
        <dbReference type="ChEBI" id="CHEBI:57586"/>
    </cofactor>
</comment>
<keyword evidence="2" id="KW-0436">Ligase</keyword>
<evidence type="ECO:0000256" key="2">
    <source>
        <dbReference type="ARBA" id="ARBA00022598"/>
    </source>
</evidence>
<dbReference type="Pfam" id="PF02785">
    <property type="entry name" value="Biotin_carb_C"/>
    <property type="match status" value="1"/>
</dbReference>
<keyword evidence="11" id="KW-1185">Reference proteome</keyword>
<accession>A0ABU8XRA1</accession>
<dbReference type="Gene3D" id="3.30.470.20">
    <property type="entry name" value="ATP-grasp fold, B domain"/>
    <property type="match status" value="1"/>
</dbReference>
<dbReference type="PANTHER" id="PTHR18866:SF33">
    <property type="entry name" value="METHYLCROTONOYL-COA CARBOXYLASE SUBUNIT ALPHA, MITOCHONDRIAL-RELATED"/>
    <property type="match status" value="1"/>
</dbReference>
<feature type="domain" description="Lipoyl-binding" evidence="7">
    <location>
        <begin position="587"/>
        <end position="662"/>
    </location>
</feature>
<organism evidence="10 11">
    <name type="scientific">Benzoatithermus flavus</name>
    <dbReference type="NCBI Taxonomy" id="3108223"/>
    <lineage>
        <taxon>Bacteria</taxon>
        <taxon>Pseudomonadati</taxon>
        <taxon>Pseudomonadota</taxon>
        <taxon>Alphaproteobacteria</taxon>
        <taxon>Geminicoccales</taxon>
        <taxon>Geminicoccaceae</taxon>
        <taxon>Benzoatithermus</taxon>
    </lineage>
</organism>
<dbReference type="SUPFAM" id="SSF51246">
    <property type="entry name" value="Rudiment single hybrid motif"/>
    <property type="match status" value="1"/>
</dbReference>
<dbReference type="EMBL" id="JBBLZC010000005">
    <property type="protein sequence ID" value="MEK0082953.1"/>
    <property type="molecule type" value="Genomic_DNA"/>
</dbReference>
<dbReference type="Gene3D" id="3.30.700.40">
    <property type="match status" value="1"/>
</dbReference>
<protein>
    <submittedName>
        <fullName evidence="10">Acetyl/propionyl/methylcrotonyl-CoA carboxylase subunit alpha</fullName>
    </submittedName>
</protein>
<comment type="caution">
    <text evidence="10">The sequence shown here is derived from an EMBL/GenBank/DDBJ whole genome shotgun (WGS) entry which is preliminary data.</text>
</comment>
<dbReference type="PROSITE" id="PS00866">
    <property type="entry name" value="CPSASE_1"/>
    <property type="match status" value="1"/>
</dbReference>
<dbReference type="InterPro" id="IPR005479">
    <property type="entry name" value="CPAse_ATP-bd"/>
</dbReference>
<keyword evidence="4 6" id="KW-0067">ATP-binding</keyword>
<feature type="domain" description="Biotin carboxylation" evidence="9">
    <location>
        <begin position="1"/>
        <end position="447"/>
    </location>
</feature>
<dbReference type="PANTHER" id="PTHR18866">
    <property type="entry name" value="CARBOXYLASE:PYRUVATE/ACETYL-COA/PROPIONYL-COA CARBOXYLASE"/>
    <property type="match status" value="1"/>
</dbReference>
<dbReference type="Pfam" id="PF02786">
    <property type="entry name" value="CPSase_L_D2"/>
    <property type="match status" value="1"/>
</dbReference>
<gene>
    <name evidence="10" type="ORF">U1T56_07310</name>
</gene>
<dbReference type="SUPFAM" id="SSF52440">
    <property type="entry name" value="PreATP-grasp domain"/>
    <property type="match status" value="1"/>
</dbReference>
<dbReference type="InterPro" id="IPR050856">
    <property type="entry name" value="Biotin_carboxylase_complex"/>
</dbReference>
<dbReference type="PROSITE" id="PS50979">
    <property type="entry name" value="BC"/>
    <property type="match status" value="1"/>
</dbReference>
<feature type="domain" description="ATP-grasp" evidence="8">
    <location>
        <begin position="120"/>
        <end position="317"/>
    </location>
</feature>
<dbReference type="Pfam" id="PF21139">
    <property type="entry name" value="BT_MCC_alpha"/>
    <property type="match status" value="1"/>
</dbReference>
<dbReference type="CDD" id="cd06850">
    <property type="entry name" value="biotinyl_domain"/>
    <property type="match status" value="1"/>
</dbReference>
<dbReference type="InterPro" id="IPR011054">
    <property type="entry name" value="Rudment_hybrid_motif"/>
</dbReference>
<evidence type="ECO:0000259" key="8">
    <source>
        <dbReference type="PROSITE" id="PS50975"/>
    </source>
</evidence>
<dbReference type="InterPro" id="IPR011764">
    <property type="entry name" value="Biotin_carboxylation_dom"/>
</dbReference>
<dbReference type="InterPro" id="IPR005481">
    <property type="entry name" value="BC-like_N"/>
</dbReference>
<name>A0ABU8XRA1_9PROT</name>
<evidence type="ECO:0000313" key="10">
    <source>
        <dbReference type="EMBL" id="MEK0082953.1"/>
    </source>
</evidence>
<evidence type="ECO:0000256" key="3">
    <source>
        <dbReference type="ARBA" id="ARBA00022741"/>
    </source>
</evidence>
<dbReference type="InterPro" id="IPR005482">
    <property type="entry name" value="Biotin_COase_C"/>
</dbReference>
<keyword evidence="5" id="KW-0092">Biotin</keyword>
<evidence type="ECO:0000256" key="4">
    <source>
        <dbReference type="ARBA" id="ARBA00022840"/>
    </source>
</evidence>
<dbReference type="SMART" id="SM00878">
    <property type="entry name" value="Biotin_carb_C"/>
    <property type="match status" value="1"/>
</dbReference>
<dbReference type="InterPro" id="IPR048429">
    <property type="entry name" value="MCC_alpha_BT"/>
</dbReference>
<dbReference type="SUPFAM" id="SSF51230">
    <property type="entry name" value="Single hybrid motif"/>
    <property type="match status" value="1"/>
</dbReference>
<dbReference type="Pfam" id="PF00364">
    <property type="entry name" value="Biotin_lipoyl"/>
    <property type="match status" value="1"/>
</dbReference>
<evidence type="ECO:0000259" key="7">
    <source>
        <dbReference type="PROSITE" id="PS50968"/>
    </source>
</evidence>
<dbReference type="RefSeq" id="WP_418158801.1">
    <property type="nucleotide sequence ID" value="NZ_JBBLZC010000005.1"/>
</dbReference>
<evidence type="ECO:0000313" key="11">
    <source>
        <dbReference type="Proteomes" id="UP001375743"/>
    </source>
</evidence>